<evidence type="ECO:0000313" key="4">
    <source>
        <dbReference type="EMBL" id="KAK0641113.1"/>
    </source>
</evidence>
<name>A0AA39XVN1_9PEZI</name>
<feature type="coiled-coil region" evidence="1">
    <location>
        <begin position="448"/>
        <end position="475"/>
    </location>
</feature>
<accession>A0AA39XVN1</accession>
<feature type="compositionally biased region" description="Basic residues" evidence="2">
    <location>
        <begin position="133"/>
        <end position="142"/>
    </location>
</feature>
<keyword evidence="1" id="KW-0175">Coiled coil</keyword>
<feature type="region of interest" description="Disordered" evidence="2">
    <location>
        <begin position="332"/>
        <end position="398"/>
    </location>
</feature>
<dbReference type="AlphaFoldDB" id="A0AA39XVN1"/>
<evidence type="ECO:0000256" key="2">
    <source>
        <dbReference type="SAM" id="MobiDB-lite"/>
    </source>
</evidence>
<reference evidence="4" key="1">
    <citation type="submission" date="2023-06" db="EMBL/GenBank/DDBJ databases">
        <title>Genome-scale phylogeny and comparative genomics of the fungal order Sordariales.</title>
        <authorList>
            <consortium name="Lawrence Berkeley National Laboratory"/>
            <person name="Hensen N."/>
            <person name="Bonometti L."/>
            <person name="Westerberg I."/>
            <person name="Brannstrom I.O."/>
            <person name="Guillou S."/>
            <person name="Cros-Aarteil S."/>
            <person name="Calhoun S."/>
            <person name="Haridas S."/>
            <person name="Kuo A."/>
            <person name="Mondo S."/>
            <person name="Pangilinan J."/>
            <person name="Riley R."/>
            <person name="Labutti K."/>
            <person name="Andreopoulos B."/>
            <person name="Lipzen A."/>
            <person name="Chen C."/>
            <person name="Yanf M."/>
            <person name="Daum C."/>
            <person name="Ng V."/>
            <person name="Clum A."/>
            <person name="Steindorff A."/>
            <person name="Ohm R."/>
            <person name="Martin F."/>
            <person name="Silar P."/>
            <person name="Natvig D."/>
            <person name="Lalanne C."/>
            <person name="Gautier V."/>
            <person name="Ament-Velasquez S.L."/>
            <person name="Kruys A."/>
            <person name="Hutchinson M.I."/>
            <person name="Powell A.J."/>
            <person name="Barry K."/>
            <person name="Miller A.N."/>
            <person name="Grigoriev I.V."/>
            <person name="Debuchy R."/>
            <person name="Gladieux P."/>
            <person name="Thoren M.H."/>
            <person name="Johannesson H."/>
        </authorList>
    </citation>
    <scope>NUCLEOTIDE SEQUENCE</scope>
    <source>
        <strain evidence="4">SMH2532-1</strain>
    </source>
</reference>
<gene>
    <name evidence="4" type="ORF">B0T16DRAFT_208771</name>
</gene>
<feature type="compositionally biased region" description="Basic and acidic residues" evidence="2">
    <location>
        <begin position="370"/>
        <end position="398"/>
    </location>
</feature>
<evidence type="ECO:0000259" key="3">
    <source>
        <dbReference type="PROSITE" id="PS50888"/>
    </source>
</evidence>
<evidence type="ECO:0000313" key="5">
    <source>
        <dbReference type="Proteomes" id="UP001174936"/>
    </source>
</evidence>
<dbReference type="GO" id="GO:0003677">
    <property type="term" value="F:DNA binding"/>
    <property type="evidence" value="ECO:0007669"/>
    <property type="project" value="UniProtKB-KW"/>
</dbReference>
<protein>
    <submittedName>
        <fullName evidence="4">Helix-loop-helix DNA-binding domain-containing protein</fullName>
    </submittedName>
</protein>
<feature type="compositionally biased region" description="Polar residues" evidence="2">
    <location>
        <begin position="187"/>
        <end position="200"/>
    </location>
</feature>
<evidence type="ECO:0000256" key="1">
    <source>
        <dbReference type="SAM" id="Coils"/>
    </source>
</evidence>
<feature type="compositionally biased region" description="Pro residues" evidence="2">
    <location>
        <begin position="343"/>
        <end position="360"/>
    </location>
</feature>
<keyword evidence="5" id="KW-1185">Reference proteome</keyword>
<feature type="compositionally biased region" description="Polar residues" evidence="2">
    <location>
        <begin position="81"/>
        <end position="116"/>
    </location>
</feature>
<comment type="caution">
    <text evidence="4">The sequence shown here is derived from an EMBL/GenBank/DDBJ whole genome shotgun (WGS) entry which is preliminary data.</text>
</comment>
<proteinExistence type="predicted"/>
<dbReference type="InterPro" id="IPR052099">
    <property type="entry name" value="Regulatory_TF_Diverse"/>
</dbReference>
<dbReference type="InterPro" id="IPR036638">
    <property type="entry name" value="HLH_DNA-bd_sf"/>
</dbReference>
<feature type="region of interest" description="Disordered" evidence="2">
    <location>
        <begin position="178"/>
        <end position="200"/>
    </location>
</feature>
<dbReference type="PANTHER" id="PTHR47336:SF2">
    <property type="entry name" value="TRANSCRIPTION FACTOR HMS1-RELATED"/>
    <property type="match status" value="1"/>
</dbReference>
<organism evidence="4 5">
    <name type="scientific">Cercophora newfieldiana</name>
    <dbReference type="NCBI Taxonomy" id="92897"/>
    <lineage>
        <taxon>Eukaryota</taxon>
        <taxon>Fungi</taxon>
        <taxon>Dikarya</taxon>
        <taxon>Ascomycota</taxon>
        <taxon>Pezizomycotina</taxon>
        <taxon>Sordariomycetes</taxon>
        <taxon>Sordariomycetidae</taxon>
        <taxon>Sordariales</taxon>
        <taxon>Lasiosphaeriaceae</taxon>
        <taxon>Cercophora</taxon>
    </lineage>
</organism>
<dbReference type="Pfam" id="PF00010">
    <property type="entry name" value="HLH"/>
    <property type="match status" value="1"/>
</dbReference>
<dbReference type="SUPFAM" id="SSF47459">
    <property type="entry name" value="HLH, helix-loop-helix DNA-binding domain"/>
    <property type="match status" value="1"/>
</dbReference>
<dbReference type="InterPro" id="IPR011598">
    <property type="entry name" value="bHLH_dom"/>
</dbReference>
<keyword evidence="4" id="KW-0238">DNA-binding</keyword>
<sequence>MDSDPLRHLEFFSVPNNQVWPPEDDLSRTIPTSVCSAADHAQTINSVDQSFSLGGPSSTQPPSIWGDPASFGVGSDVSGPPSATHTALSLDSIPQSTPPTELTAMTSLPQGISPSALTAHPRPTIPMRTSKNRERHQRKRSRLGSDATPFDSVDYWIDFDKEDSLADIPEGVELSRPEMKGKGRAASISQRRPSIAQGSTVSAPARVFSKASKLDDFLDDSALDNALSDDEEGYSGINLADHLAKIETAAPTDVPPREGLYSTPLSWERPQPGLRMDSLIGLNQAALNEAEQRRLIAIAMNPGPSMGGLGANVNLNFGGFAPGYTPIFGQGFGSDPLGLGPEPVSPPNPFGAQSRPPPPHPPRKQGSVSDKGKEKQESKDKPKAGDRTAHNDIERKYRTNLKDKISELRDAVPALQTIAEDGDDDGSHPSRGAKVSKGAVLTKATEYIHYLERRNKQIMQEHRKLSQRLQAFEQLLNATARPQYQMPTYSRTLFDPRGFC</sequence>
<dbReference type="Gene3D" id="4.10.280.10">
    <property type="entry name" value="Helix-loop-helix DNA-binding domain"/>
    <property type="match status" value="1"/>
</dbReference>
<dbReference type="EMBL" id="JAULSV010000006">
    <property type="protein sequence ID" value="KAK0641113.1"/>
    <property type="molecule type" value="Genomic_DNA"/>
</dbReference>
<feature type="compositionally biased region" description="Polar residues" evidence="2">
    <location>
        <begin position="48"/>
        <end position="62"/>
    </location>
</feature>
<dbReference type="GO" id="GO:0046983">
    <property type="term" value="F:protein dimerization activity"/>
    <property type="evidence" value="ECO:0007669"/>
    <property type="project" value="InterPro"/>
</dbReference>
<dbReference type="PROSITE" id="PS50888">
    <property type="entry name" value="BHLH"/>
    <property type="match status" value="1"/>
</dbReference>
<dbReference type="Proteomes" id="UP001174936">
    <property type="component" value="Unassembled WGS sequence"/>
</dbReference>
<feature type="region of interest" description="Disordered" evidence="2">
    <location>
        <begin position="48"/>
        <end position="146"/>
    </location>
</feature>
<feature type="domain" description="BHLH" evidence="3">
    <location>
        <begin position="385"/>
        <end position="451"/>
    </location>
</feature>
<dbReference type="SMART" id="SM00353">
    <property type="entry name" value="HLH"/>
    <property type="match status" value="1"/>
</dbReference>
<dbReference type="PANTHER" id="PTHR47336">
    <property type="entry name" value="TRANSCRIPTION FACTOR HMS1-RELATED"/>
    <property type="match status" value="1"/>
</dbReference>